<gene>
    <name evidence="1" type="ORF">TNCT_408381</name>
</gene>
<reference evidence="1" key="1">
    <citation type="submission" date="2020-07" db="EMBL/GenBank/DDBJ databases">
        <title>Multicomponent nature underlies the extraordinary mechanical properties of spider dragline silk.</title>
        <authorList>
            <person name="Kono N."/>
            <person name="Nakamura H."/>
            <person name="Mori M."/>
            <person name="Yoshida Y."/>
            <person name="Ohtoshi R."/>
            <person name="Malay A.D."/>
            <person name="Moran D.A.P."/>
            <person name="Tomita M."/>
            <person name="Numata K."/>
            <person name="Arakawa K."/>
        </authorList>
    </citation>
    <scope>NUCLEOTIDE SEQUENCE</scope>
</reference>
<protein>
    <submittedName>
        <fullName evidence="1">Uncharacterized protein</fullName>
    </submittedName>
</protein>
<proteinExistence type="predicted"/>
<dbReference type="EMBL" id="BMAO01023686">
    <property type="protein sequence ID" value="GFQ90349.1"/>
    <property type="molecule type" value="Genomic_DNA"/>
</dbReference>
<dbReference type="AlphaFoldDB" id="A0A8X6KYV6"/>
<evidence type="ECO:0000313" key="1">
    <source>
        <dbReference type="EMBL" id="GFQ90349.1"/>
    </source>
</evidence>
<organism evidence="1 2">
    <name type="scientific">Trichonephila clavata</name>
    <name type="common">Joro spider</name>
    <name type="synonym">Nephila clavata</name>
    <dbReference type="NCBI Taxonomy" id="2740835"/>
    <lineage>
        <taxon>Eukaryota</taxon>
        <taxon>Metazoa</taxon>
        <taxon>Ecdysozoa</taxon>
        <taxon>Arthropoda</taxon>
        <taxon>Chelicerata</taxon>
        <taxon>Arachnida</taxon>
        <taxon>Araneae</taxon>
        <taxon>Araneomorphae</taxon>
        <taxon>Entelegynae</taxon>
        <taxon>Araneoidea</taxon>
        <taxon>Nephilidae</taxon>
        <taxon>Trichonephila</taxon>
    </lineage>
</organism>
<keyword evidence="2" id="KW-1185">Reference proteome</keyword>
<sequence>MLTYPIIADMRNILLPSSAGIREPSDTWLVFHNAFSSNWSDGVMIGRGNIDMILRYVSSYPTIGYLSLHSCAASSKIKSSDRRASLWPAAALLFISNQ</sequence>
<accession>A0A8X6KYV6</accession>
<comment type="caution">
    <text evidence="1">The sequence shown here is derived from an EMBL/GenBank/DDBJ whole genome shotgun (WGS) entry which is preliminary data.</text>
</comment>
<dbReference type="Proteomes" id="UP000887116">
    <property type="component" value="Unassembled WGS sequence"/>
</dbReference>
<dbReference type="OrthoDB" id="6419971at2759"/>
<name>A0A8X6KYV6_TRICU</name>
<evidence type="ECO:0000313" key="2">
    <source>
        <dbReference type="Proteomes" id="UP000887116"/>
    </source>
</evidence>